<dbReference type="InterPro" id="IPR013783">
    <property type="entry name" value="Ig-like_fold"/>
</dbReference>
<comment type="similarity">
    <text evidence="1">Belongs to the intimin/invasin family.</text>
</comment>
<organism evidence="4 5">
    <name type="scientific">Halolamina pelagica</name>
    <dbReference type="NCBI Taxonomy" id="699431"/>
    <lineage>
        <taxon>Archaea</taxon>
        <taxon>Methanobacteriati</taxon>
        <taxon>Methanobacteriota</taxon>
        <taxon>Stenosarchaea group</taxon>
        <taxon>Halobacteria</taxon>
        <taxon>Halobacteriales</taxon>
        <taxon>Haloferacaceae</taxon>
    </lineage>
</organism>
<accession>A0A1I5QNH4</accession>
<sequence length="556" mass="59022">MKFWGDDRGQSIQVGAILLFGILIILLATFQATVIPEQNAAIEFDHSRAAQSDMQDLRNGLLQASGGDAVPTRVNLGTTYPNRLFFINPPPAAGRLRTVGDEDPTLNVTLANSSGAVTVGSDYENARKYWASAGRAGVFNTSHIVYTPDYAQYDSPPTTVYENSLLYNRFSNGANRTLSGQQLVQGTTVNLVALQGDLQASGTGAKTVEMTTISAATRTVTVRSEIGDPLNITITSALPASRWNDDDLLGAQPRATAFDDGDVTVDGETYHRVAIKLEEGETYELRTSAVGVGAVPNDELVPDPAYLVVTEEFQPVANGSTDRMTVEVRDRYNNPVTGAQVNVSVDGQYLNLSNRTATGDSVTFETNSEGRAEITYTGTNSTGSDSAWLNASIGGEGYEYRNVTGIEVPKVIIGGGGGDGGGDGVNPAATGDLILDSESVTGGNSVELVFNNTLDSQVNVSAARLNFYYCSKKNKCPSAADVTVGTDTRASNVQIGGNYETISPKIEVGPNDTGTTFTLEFDEDPADSGTNRDFFVLTLVFETNGGTQQATYFVGL</sequence>
<dbReference type="AlphaFoldDB" id="A0A1I5QNH4"/>
<gene>
    <name evidence="4" type="ORF">SAMN05216277_10411</name>
</gene>
<dbReference type="SUPFAM" id="SSF49373">
    <property type="entry name" value="Invasin/intimin cell-adhesion fragments"/>
    <property type="match status" value="1"/>
</dbReference>
<dbReference type="Pfam" id="PF02369">
    <property type="entry name" value="Big_1"/>
    <property type="match status" value="1"/>
</dbReference>
<protein>
    <submittedName>
        <fullName evidence="4">Ig-like domain (Group 1)</fullName>
    </submittedName>
</protein>
<keyword evidence="2" id="KW-0812">Transmembrane</keyword>
<feature type="transmembrane region" description="Helical" evidence="2">
    <location>
        <begin position="12"/>
        <end position="30"/>
    </location>
</feature>
<feature type="domain" description="Big-1" evidence="3">
    <location>
        <begin position="311"/>
        <end position="382"/>
    </location>
</feature>
<evidence type="ECO:0000256" key="1">
    <source>
        <dbReference type="ARBA" id="ARBA00010116"/>
    </source>
</evidence>
<reference evidence="5" key="1">
    <citation type="submission" date="2016-10" db="EMBL/GenBank/DDBJ databases">
        <authorList>
            <person name="Varghese N."/>
            <person name="Submissions S."/>
        </authorList>
    </citation>
    <scope>NUCLEOTIDE SEQUENCE [LARGE SCALE GENOMIC DNA]</scope>
    <source>
        <strain evidence="5">CGMCC 1.10329</strain>
    </source>
</reference>
<dbReference type="OrthoDB" id="121941at2157"/>
<proteinExistence type="inferred from homology"/>
<evidence type="ECO:0000313" key="4">
    <source>
        <dbReference type="EMBL" id="SFP47772.1"/>
    </source>
</evidence>
<dbReference type="Gene3D" id="2.60.40.10">
    <property type="entry name" value="Immunoglobulins"/>
    <property type="match status" value="1"/>
</dbReference>
<dbReference type="Proteomes" id="UP000183769">
    <property type="component" value="Unassembled WGS sequence"/>
</dbReference>
<name>A0A1I5QNH4_9EURY</name>
<dbReference type="RefSeq" id="WP_074876880.1">
    <property type="nucleotide sequence ID" value="NZ_FOXI01000004.1"/>
</dbReference>
<dbReference type="InterPro" id="IPR003344">
    <property type="entry name" value="Big_1_dom"/>
</dbReference>
<evidence type="ECO:0000313" key="5">
    <source>
        <dbReference type="Proteomes" id="UP000183769"/>
    </source>
</evidence>
<dbReference type="InterPro" id="IPR008964">
    <property type="entry name" value="Invasin/intimin_cell_adhesion"/>
</dbReference>
<evidence type="ECO:0000256" key="2">
    <source>
        <dbReference type="SAM" id="Phobius"/>
    </source>
</evidence>
<keyword evidence="2" id="KW-1133">Transmembrane helix</keyword>
<dbReference type="EMBL" id="FOXI01000004">
    <property type="protein sequence ID" value="SFP47772.1"/>
    <property type="molecule type" value="Genomic_DNA"/>
</dbReference>
<evidence type="ECO:0000259" key="3">
    <source>
        <dbReference type="Pfam" id="PF02369"/>
    </source>
</evidence>
<keyword evidence="5" id="KW-1185">Reference proteome</keyword>
<keyword evidence="2" id="KW-0472">Membrane</keyword>